<keyword evidence="1" id="KW-1133">Transmembrane helix</keyword>
<sequence>MKKLYSRLKAFFNSVQSKIAFYPSLLAVLGFNLAFIMMWIEEQGASNKLIKVLPKLVLENGDTALTVLSVCIGGLISMMVFSFSMVMLLLSQASSNFSPRLLPGLISDKKHQIILGAYLATILYNIFTLFSIEPSDEKYTLPGVSILLGISLTIMCLCAFIYFIHNISQSIQINNILEDIYVTSRKKLLYFIESEKQKDEELIKDFPDTKDWFAFTSISSGYFQNLSIKNILEFSEEHQTKLYVTIPQGLFVLNNVPFIKSDKKLDAKTQKQLLSNFNFARGELIEDNYILAFKQITEIAVKAMSPGINDPGTAVNAIDYLTELFALRMQKRDSGIITHNNEAVLKLAVVNFEELLYNVMASLRTYCKHDPIIVQKLIWMLTYLSKQQTTNEDYLNAVENELKILITESKLAFDSKKDIETITNIEHPH</sequence>
<accession>A0A7G8PVG7</accession>
<dbReference type="KEGG" id="alti:ALE3EI_1784"/>
<feature type="transmembrane region" description="Helical" evidence="1">
    <location>
        <begin position="64"/>
        <end position="90"/>
    </location>
</feature>
<dbReference type="AlphaFoldDB" id="A0A7G8PVG7"/>
<keyword evidence="3" id="KW-1185">Reference proteome</keyword>
<feature type="transmembrane region" description="Helical" evidence="1">
    <location>
        <begin position="111"/>
        <end position="132"/>
    </location>
</feature>
<reference evidence="2 3" key="1">
    <citation type="submission" date="2020-04" db="EMBL/GenBank/DDBJ databases">
        <title>Genome sequence of Altibacter aquimarinus strain ALE3EI.</title>
        <authorList>
            <person name="Oh H.-M."/>
            <person name="Jang D."/>
        </authorList>
    </citation>
    <scope>NUCLEOTIDE SEQUENCE [LARGE SCALE GENOMIC DNA]</scope>
    <source>
        <strain evidence="2 3">ALE3EI</strain>
    </source>
</reference>
<proteinExistence type="predicted"/>
<evidence type="ECO:0000313" key="3">
    <source>
        <dbReference type="Proteomes" id="UP000515514"/>
    </source>
</evidence>
<dbReference type="EMBL" id="CP052909">
    <property type="protein sequence ID" value="QNJ98333.1"/>
    <property type="molecule type" value="Genomic_DNA"/>
</dbReference>
<name>A0A7G8PVG7_9FLAO</name>
<dbReference type="RefSeq" id="WP_186987938.1">
    <property type="nucleotide sequence ID" value="NZ_CP052909.1"/>
</dbReference>
<keyword evidence="1" id="KW-0812">Transmembrane</keyword>
<dbReference type="Proteomes" id="UP000515514">
    <property type="component" value="Chromosome"/>
</dbReference>
<protein>
    <submittedName>
        <fullName evidence="2">Membrane protein (DUF2254)</fullName>
    </submittedName>
</protein>
<dbReference type="InterPro" id="IPR018723">
    <property type="entry name" value="DUF2254_membrane"/>
</dbReference>
<feature type="transmembrane region" description="Helical" evidence="1">
    <location>
        <begin position="144"/>
        <end position="164"/>
    </location>
</feature>
<keyword evidence="1" id="KW-0472">Membrane</keyword>
<organism evidence="2 3">
    <name type="scientific">Constantimarinum furrinae</name>
    <dbReference type="NCBI Taxonomy" id="2562285"/>
    <lineage>
        <taxon>Bacteria</taxon>
        <taxon>Pseudomonadati</taxon>
        <taxon>Bacteroidota</taxon>
        <taxon>Flavobacteriia</taxon>
        <taxon>Flavobacteriales</taxon>
        <taxon>Flavobacteriaceae</taxon>
        <taxon>Altibacter/Constantimarinum group</taxon>
        <taxon>Constantimarinum</taxon>
    </lineage>
</organism>
<evidence type="ECO:0000256" key="1">
    <source>
        <dbReference type="SAM" id="Phobius"/>
    </source>
</evidence>
<feature type="transmembrane region" description="Helical" evidence="1">
    <location>
        <begin position="20"/>
        <end position="40"/>
    </location>
</feature>
<evidence type="ECO:0000313" key="2">
    <source>
        <dbReference type="EMBL" id="QNJ98333.1"/>
    </source>
</evidence>
<gene>
    <name evidence="2" type="ORF">ALE3EI_1784</name>
</gene>
<dbReference type="Pfam" id="PF10011">
    <property type="entry name" value="DUF2254"/>
    <property type="match status" value="1"/>
</dbReference>